<sequence length="230" mass="26452">MTYFFEIYTVFWTEPQKMFLAQLGLSHENPTSDMGNQPNEVVKAFTPVVSWNPYNLRVGPVGDIRDREPKNTVDIELTTNSEQIVIEDRETHILDKLTKLHSDCNPIWQKRGPHEKPWRVNRRDKQVTVSTLIRRNNDDMRQFNIETGEIQQPALQGLNQNRLANLGWIDSYFSQYTISAVKKILKLRLNNIGLKDVTVAKSQLLPLEVGVCYRTAQSGLILLILTCKTG</sequence>
<reference evidence="1" key="1">
    <citation type="submission" date="2024-01" db="EMBL/GenBank/DDBJ databases">
        <title>Sequencing the genomes of a sandfly, Sergentomyia squamirostris, and its two endosymbionts.</title>
        <authorList>
            <person name="Itokawa K."/>
            <person name="Sanjoba C."/>
        </authorList>
    </citation>
    <scope>NUCLEOTIDE SEQUENCE</scope>
    <source>
        <strain evidence="1">RiSSQ</strain>
    </source>
</reference>
<dbReference type="AlphaFoldDB" id="A0AAT9G8I0"/>
<accession>A0AAT9G8I0</accession>
<organism evidence="1">
    <name type="scientific">Candidatus Tisiphia endosymbiont of Sergentomyia squamirostris</name>
    <dbReference type="NCBI Taxonomy" id="3113639"/>
    <lineage>
        <taxon>Bacteria</taxon>
        <taxon>Pseudomonadati</taxon>
        <taxon>Pseudomonadota</taxon>
        <taxon>Alphaproteobacteria</taxon>
        <taxon>Rickettsiales</taxon>
        <taxon>Rickettsiaceae</taxon>
        <taxon>Rickettsieae</taxon>
        <taxon>Candidatus Tisiphia</taxon>
    </lineage>
</organism>
<dbReference type="EMBL" id="AP029170">
    <property type="protein sequence ID" value="BFD46148.1"/>
    <property type="molecule type" value="Genomic_DNA"/>
</dbReference>
<gene>
    <name evidence="1" type="ORF">DMENIID0002_07940</name>
</gene>
<name>A0AAT9G8I0_9RICK</name>
<protein>
    <submittedName>
        <fullName evidence="1">Uncharacterized protein</fullName>
    </submittedName>
</protein>
<evidence type="ECO:0000313" key="1">
    <source>
        <dbReference type="EMBL" id="BFD46148.1"/>
    </source>
</evidence>
<proteinExistence type="predicted"/>